<proteinExistence type="predicted"/>
<comment type="caution">
    <text evidence="1">The sequence shown here is derived from an EMBL/GenBank/DDBJ whole genome shotgun (WGS) entry which is preliminary data.</text>
</comment>
<gene>
    <name evidence="1" type="ORF">Atai01_66140</name>
</gene>
<dbReference type="Proteomes" id="UP001165136">
    <property type="component" value="Unassembled WGS sequence"/>
</dbReference>
<organism evidence="1 2">
    <name type="scientific">Amycolatopsis taiwanensis</name>
    <dbReference type="NCBI Taxonomy" id="342230"/>
    <lineage>
        <taxon>Bacteria</taxon>
        <taxon>Bacillati</taxon>
        <taxon>Actinomycetota</taxon>
        <taxon>Actinomycetes</taxon>
        <taxon>Pseudonocardiales</taxon>
        <taxon>Pseudonocardiaceae</taxon>
        <taxon>Amycolatopsis</taxon>
    </lineage>
</organism>
<reference evidence="1" key="1">
    <citation type="submission" date="2023-03" db="EMBL/GenBank/DDBJ databases">
        <title>Amycolatopsis taiwanensis NBRC 103393.</title>
        <authorList>
            <person name="Ichikawa N."/>
            <person name="Sato H."/>
            <person name="Tonouchi N."/>
        </authorList>
    </citation>
    <scope>NUCLEOTIDE SEQUENCE</scope>
    <source>
        <strain evidence="1">NBRC 103393</strain>
    </source>
</reference>
<keyword evidence="2" id="KW-1185">Reference proteome</keyword>
<evidence type="ECO:0000313" key="1">
    <source>
        <dbReference type="EMBL" id="GLY69995.1"/>
    </source>
</evidence>
<dbReference type="AlphaFoldDB" id="A0A9W6VIS4"/>
<accession>A0A9W6VIS4</accession>
<sequence length="60" mass="6305">MRLLAQVDGRDLPGLLVRQAIKHGQRTAGAAVETAFWVALALLAAAAVTTFAMKTGRKAT</sequence>
<dbReference type="EMBL" id="BSTI01000019">
    <property type="protein sequence ID" value="GLY69995.1"/>
    <property type="molecule type" value="Genomic_DNA"/>
</dbReference>
<evidence type="ECO:0000313" key="2">
    <source>
        <dbReference type="Proteomes" id="UP001165136"/>
    </source>
</evidence>
<name>A0A9W6VIS4_9PSEU</name>
<protein>
    <submittedName>
        <fullName evidence="1">Uncharacterized protein</fullName>
    </submittedName>
</protein>